<sequence length="122" mass="14109">MAELIRNMIELIKNPKEVAKGGEPEFEKYWTPMRIDLDVLYEAVDLNEELEKPIKSAKDEKGRIDKMLAFVADKVYGGQFTKEHLRKGLHSPTAIQTLQEQILFVARGMQSEATKKYLEKNR</sequence>
<dbReference type="InterPro" id="IPR057006">
    <property type="entry name" value="Phage_TAC_19"/>
</dbReference>
<comment type="caution">
    <text evidence="1">The sequence shown here is derived from an EMBL/GenBank/DDBJ whole genome shotgun (WGS) entry which is preliminary data.</text>
</comment>
<organism evidence="1 2">
    <name type="scientific">Oceanobacillus caeni</name>
    <dbReference type="NCBI Taxonomy" id="405946"/>
    <lineage>
        <taxon>Bacteria</taxon>
        <taxon>Bacillati</taxon>
        <taxon>Bacillota</taxon>
        <taxon>Bacilli</taxon>
        <taxon>Bacillales</taxon>
        <taxon>Bacillaceae</taxon>
        <taxon>Oceanobacillus</taxon>
    </lineage>
</organism>
<accession>A0ABR5MK43</accession>
<evidence type="ECO:0000313" key="1">
    <source>
        <dbReference type="EMBL" id="KPH76070.1"/>
    </source>
</evidence>
<protein>
    <submittedName>
        <fullName evidence="1">Uncharacterized protein</fullName>
    </submittedName>
</protein>
<gene>
    <name evidence="1" type="ORF">AFL42_07135</name>
</gene>
<dbReference type="EMBL" id="LGTK01000018">
    <property type="protein sequence ID" value="KPH76070.1"/>
    <property type="molecule type" value="Genomic_DNA"/>
</dbReference>
<keyword evidence="2" id="KW-1185">Reference proteome</keyword>
<dbReference type="Pfam" id="PF23857">
    <property type="entry name" value="Phage_TAC_19"/>
    <property type="match status" value="1"/>
</dbReference>
<reference evidence="1 2" key="1">
    <citation type="submission" date="2015-07" db="EMBL/GenBank/DDBJ databases">
        <title>High-quality draft genome sequence of Oceanobacillus caeni HM6, a bacillus isolated from a human feces.</title>
        <authorList>
            <person name="Kumar J."/>
            <person name="Verma M.K."/>
            <person name="Pandey R."/>
            <person name="Bhambi M."/>
            <person name="Chauhan N."/>
        </authorList>
    </citation>
    <scope>NUCLEOTIDE SEQUENCE [LARGE SCALE GENOMIC DNA]</scope>
    <source>
        <strain evidence="1 2">HM6</strain>
    </source>
</reference>
<proteinExistence type="predicted"/>
<name>A0ABR5MK43_9BACI</name>
<dbReference type="NCBIfam" id="NF047360">
    <property type="entry name" value="tail_chap_PVL"/>
    <property type="match status" value="1"/>
</dbReference>
<dbReference type="RefSeq" id="WP_060668214.1">
    <property type="nucleotide sequence ID" value="NZ_LGTK01000018.1"/>
</dbReference>
<dbReference type="Proteomes" id="UP000037854">
    <property type="component" value="Unassembled WGS sequence"/>
</dbReference>
<evidence type="ECO:0000313" key="2">
    <source>
        <dbReference type="Proteomes" id="UP000037854"/>
    </source>
</evidence>